<dbReference type="Gene3D" id="1.10.3720.10">
    <property type="entry name" value="MetI-like"/>
    <property type="match status" value="1"/>
</dbReference>
<feature type="transmembrane region" description="Helical" evidence="9">
    <location>
        <begin position="105"/>
        <end position="128"/>
    </location>
</feature>
<dbReference type="NCBIfam" id="TIGR02138">
    <property type="entry name" value="phosphate_pstC"/>
    <property type="match status" value="1"/>
</dbReference>
<evidence type="ECO:0000256" key="10">
    <source>
        <dbReference type="RuleBase" id="RU363054"/>
    </source>
</evidence>
<keyword evidence="14" id="KW-1185">Reference proteome</keyword>
<accession>A0ABY4QYX5</accession>
<dbReference type="InterPro" id="IPR051124">
    <property type="entry name" value="Phosphate_Transport_Permease"/>
</dbReference>
<keyword evidence="8 9" id="KW-0472">Membrane</keyword>
<comment type="similarity">
    <text evidence="2 10">Belongs to the binding-protein-dependent transport system permease family. CysTW subfamily.</text>
</comment>
<keyword evidence="3 9" id="KW-0813">Transport</keyword>
<evidence type="ECO:0000256" key="11">
    <source>
        <dbReference type="SAM" id="MobiDB-lite"/>
    </source>
</evidence>
<keyword evidence="7 9" id="KW-1133">Transmembrane helix</keyword>
<dbReference type="Proteomes" id="UP001056336">
    <property type="component" value="Chromosome"/>
</dbReference>
<evidence type="ECO:0000256" key="6">
    <source>
        <dbReference type="ARBA" id="ARBA00022692"/>
    </source>
</evidence>
<evidence type="ECO:0000256" key="9">
    <source>
        <dbReference type="RuleBase" id="RU363032"/>
    </source>
</evidence>
<reference evidence="13" key="1">
    <citation type="journal article" date="2018" name="Int. J. Syst. Evol. Microbiol.">
        <title>Jatrophihabitans telluris sp. nov., isolated from sediment soil of lava forest wetlands and the emended description of the genus Jatrophihabitans.</title>
        <authorList>
            <person name="Lee K.C."/>
            <person name="Suh M.K."/>
            <person name="Eom M.K."/>
            <person name="Kim K.K."/>
            <person name="Kim J.S."/>
            <person name="Kim D.S."/>
            <person name="Ko S.H."/>
            <person name="Shin Y.K."/>
            <person name="Lee J.S."/>
        </authorList>
    </citation>
    <scope>NUCLEOTIDE SEQUENCE</scope>
    <source>
        <strain evidence="13">N237</strain>
    </source>
</reference>
<evidence type="ECO:0000256" key="3">
    <source>
        <dbReference type="ARBA" id="ARBA00022448"/>
    </source>
</evidence>
<protein>
    <recommendedName>
        <fullName evidence="10">Phosphate transport system permease protein</fullName>
    </recommendedName>
</protein>
<feature type="transmembrane region" description="Helical" evidence="9">
    <location>
        <begin position="247"/>
        <end position="266"/>
    </location>
</feature>
<dbReference type="CDD" id="cd06261">
    <property type="entry name" value="TM_PBP2"/>
    <property type="match status" value="1"/>
</dbReference>
<evidence type="ECO:0000313" key="14">
    <source>
        <dbReference type="Proteomes" id="UP001056336"/>
    </source>
</evidence>
<comment type="subcellular location">
    <subcellularLocation>
        <location evidence="1 9">Cell membrane</location>
        <topology evidence="1 9">Multi-pass membrane protein</topology>
    </subcellularLocation>
</comment>
<dbReference type="PANTHER" id="PTHR30425:SF1">
    <property type="entry name" value="PHOSPHATE TRANSPORT SYSTEM PERMEASE PROTEIN PSTC"/>
    <property type="match status" value="1"/>
</dbReference>
<dbReference type="PROSITE" id="PS50928">
    <property type="entry name" value="ABC_TM1"/>
    <property type="match status" value="1"/>
</dbReference>
<feature type="transmembrane region" description="Helical" evidence="9">
    <location>
        <begin position="193"/>
        <end position="213"/>
    </location>
</feature>
<dbReference type="SUPFAM" id="SSF161098">
    <property type="entry name" value="MetI-like"/>
    <property type="match status" value="1"/>
</dbReference>
<gene>
    <name evidence="13" type="primary">pstC</name>
    <name evidence="13" type="ORF">M6D93_01940</name>
</gene>
<keyword evidence="5 10" id="KW-0592">Phosphate transport</keyword>
<evidence type="ECO:0000256" key="7">
    <source>
        <dbReference type="ARBA" id="ARBA00022989"/>
    </source>
</evidence>
<organism evidence="13 14">
    <name type="scientific">Jatrophihabitans telluris</name>
    <dbReference type="NCBI Taxonomy" id="2038343"/>
    <lineage>
        <taxon>Bacteria</taxon>
        <taxon>Bacillati</taxon>
        <taxon>Actinomycetota</taxon>
        <taxon>Actinomycetes</taxon>
        <taxon>Jatrophihabitantales</taxon>
        <taxon>Jatrophihabitantaceae</taxon>
        <taxon>Jatrophihabitans</taxon>
    </lineage>
</organism>
<keyword evidence="6 9" id="KW-0812">Transmembrane</keyword>
<keyword evidence="4 10" id="KW-1003">Cell membrane</keyword>
<dbReference type="InterPro" id="IPR035906">
    <property type="entry name" value="MetI-like_sf"/>
</dbReference>
<dbReference type="InterPro" id="IPR011864">
    <property type="entry name" value="Phosphate_PstC"/>
</dbReference>
<evidence type="ECO:0000256" key="8">
    <source>
        <dbReference type="ARBA" id="ARBA00023136"/>
    </source>
</evidence>
<evidence type="ECO:0000256" key="1">
    <source>
        <dbReference type="ARBA" id="ARBA00004651"/>
    </source>
</evidence>
<dbReference type="EMBL" id="CP097332">
    <property type="protein sequence ID" value="UQX88774.1"/>
    <property type="molecule type" value="Genomic_DNA"/>
</dbReference>
<reference evidence="13" key="2">
    <citation type="submission" date="2022-05" db="EMBL/GenBank/DDBJ databases">
        <authorList>
            <person name="Kim J.-S."/>
            <person name="Lee K."/>
            <person name="Suh M."/>
            <person name="Eom M."/>
            <person name="Kim J.-S."/>
            <person name="Kim D.-S."/>
            <person name="Ko S.-H."/>
            <person name="Shin Y."/>
            <person name="Lee J.-S."/>
        </authorList>
    </citation>
    <scope>NUCLEOTIDE SEQUENCE</scope>
    <source>
        <strain evidence="13">N237</strain>
    </source>
</reference>
<proteinExistence type="inferred from homology"/>
<feature type="region of interest" description="Disordered" evidence="11">
    <location>
        <begin position="1"/>
        <end position="41"/>
    </location>
</feature>
<feature type="compositionally biased region" description="Basic and acidic residues" evidence="11">
    <location>
        <begin position="1"/>
        <end position="11"/>
    </location>
</feature>
<feature type="domain" description="ABC transmembrane type-1" evidence="12">
    <location>
        <begin position="156"/>
        <end position="384"/>
    </location>
</feature>
<evidence type="ECO:0000256" key="5">
    <source>
        <dbReference type="ARBA" id="ARBA00022592"/>
    </source>
</evidence>
<evidence type="ECO:0000256" key="4">
    <source>
        <dbReference type="ARBA" id="ARBA00022475"/>
    </source>
</evidence>
<dbReference type="InterPro" id="IPR000515">
    <property type="entry name" value="MetI-like"/>
</dbReference>
<evidence type="ECO:0000313" key="13">
    <source>
        <dbReference type="EMBL" id="UQX88774.1"/>
    </source>
</evidence>
<name>A0ABY4QYX5_9ACTN</name>
<evidence type="ECO:0000259" key="12">
    <source>
        <dbReference type="PROSITE" id="PS50928"/>
    </source>
</evidence>
<feature type="transmembrane region" description="Helical" evidence="9">
    <location>
        <begin position="303"/>
        <end position="326"/>
    </location>
</feature>
<comment type="function">
    <text evidence="10">Part of the binding-protein-dependent transport system for phosphate; probably responsible for the translocation of the substrate across the membrane.</text>
</comment>
<dbReference type="Pfam" id="PF00528">
    <property type="entry name" value="BPD_transp_1"/>
    <property type="match status" value="1"/>
</dbReference>
<sequence>MTERTPRHGDAESSEPPQFSDPLTEIEQRAGRQSAAGDAPVTIDVSGARASTVGASEPVIGSSEPAAIALNDDQPVFGAGSTALGASKGTVRMGDRVFRGLTEGAGLFVVLLIALVAVFLLVKAIPAIAHDKSNFLTSRQWDVDGATLHFGVLPLLYVTVAISVLAMAIAVPVAIGIALFITNYAPARLARPVAYVIDLLAAIPSIIYGVWGIEVLAPRIQPVADFFTSKLGGFALFKDYNVKGGSIFSGGVVLAIMILPIVTAVARDVFERTPRQNVEAAWALGATRWEMIRLAVLPYGRPGLVSGAMLGLGRALGETIAISLILSKVSNSGDFSWSLFNGGETFASKIANNASEFNGGRQTGAFIAAGLVLFVLTFAVNAAARAVVNRRREFS</sequence>
<evidence type="ECO:0000256" key="2">
    <source>
        <dbReference type="ARBA" id="ARBA00007069"/>
    </source>
</evidence>
<feature type="transmembrane region" description="Helical" evidence="9">
    <location>
        <begin position="148"/>
        <end position="181"/>
    </location>
</feature>
<feature type="transmembrane region" description="Helical" evidence="9">
    <location>
        <begin position="365"/>
        <end position="388"/>
    </location>
</feature>
<dbReference type="RefSeq" id="WP_249772497.1">
    <property type="nucleotide sequence ID" value="NZ_CP097332.1"/>
</dbReference>
<dbReference type="PANTHER" id="PTHR30425">
    <property type="entry name" value="PHOSPHATE TRANSPORT SYSTEM PERMEASE PROTEIN PST"/>
    <property type="match status" value="1"/>
</dbReference>